<organism evidence="1 2">
    <name type="scientific">Pectobacterium phage phiTE</name>
    <dbReference type="NCBI Taxonomy" id="1116482"/>
    <lineage>
        <taxon>Viruses</taxon>
        <taxon>Duplodnaviria</taxon>
        <taxon>Heunggongvirae</taxon>
        <taxon>Uroviricota</taxon>
        <taxon>Caudoviricetes</taxon>
        <taxon>Vequintavirinae</taxon>
        <taxon>Certrevirus</taxon>
        <taxon>Certrevirus phiTE</taxon>
    </lineage>
</organism>
<keyword evidence="2" id="KW-1185">Reference proteome</keyword>
<name>K9L5J6_9CAUD</name>
<dbReference type="KEGG" id="vg:14515231"/>
<evidence type="ECO:0000313" key="1">
    <source>
        <dbReference type="EMBL" id="AEZ66202.1"/>
    </source>
</evidence>
<reference evidence="2" key="1">
    <citation type="submission" date="2011-11" db="EMBL/GenBank/DDBJ databases">
        <title>Escape from toxin-antitoxin mediated abortive infection can occur by recombination within a generalized transducing phage of Pectobacterium atrosepticum.</title>
        <authorList>
            <person name="Blower T.R."/>
            <person name="Evans T.J."/>
            <person name="Przybilski R."/>
            <person name="Fineran P.C."/>
            <person name="Salmond G.P.C."/>
        </authorList>
    </citation>
    <scope>NUCLEOTIDE SEQUENCE [LARGE SCALE GENOMIC DNA]</scope>
</reference>
<dbReference type="OrthoDB" id="26459at10239"/>
<dbReference type="EMBL" id="JQ015307">
    <property type="protein sequence ID" value="AEZ66202.1"/>
    <property type="molecule type" value="Genomic_DNA"/>
</dbReference>
<accession>K9L5J6</accession>
<proteinExistence type="predicted"/>
<sequence>MFIYLNQLNGEDPICIDVANVREFYPEIIEVEGKERRGTLVILYRGEPWIVKQSCCDVHQMCQKAKRGGL</sequence>
<protein>
    <submittedName>
        <fullName evidence="1">Uncharacterized protein</fullName>
    </submittedName>
</protein>
<dbReference type="RefSeq" id="YP_007392498.1">
    <property type="nucleotide sequence ID" value="NC_020201.1"/>
</dbReference>
<reference evidence="1 2" key="2">
    <citation type="journal article" date="2012" name="PLoS Genet.">
        <title>Viral evasion of a bacterial suicide system by RNA-based molecular mimicry enables infectious altruism.</title>
        <authorList>
            <person name="Blower T.R."/>
            <person name="Evans T.J."/>
            <person name="Przybilski R."/>
            <person name="Fineran P.C."/>
            <person name="Salmond G.P."/>
        </authorList>
    </citation>
    <scope>NUCLEOTIDE SEQUENCE [LARGE SCALE GENOMIC DNA]</scope>
</reference>
<dbReference type="Proteomes" id="UP000010999">
    <property type="component" value="Segment"/>
</dbReference>
<dbReference type="GeneID" id="14515231"/>
<gene>
    <name evidence="1" type="ORF">phiTE_036</name>
</gene>
<evidence type="ECO:0000313" key="2">
    <source>
        <dbReference type="Proteomes" id="UP000010999"/>
    </source>
</evidence>